<name>A0A4U8Q9Q1_9FIRM</name>
<dbReference type="AlphaFoldDB" id="A0A4U8Q9Q1"/>
<evidence type="ECO:0000313" key="3">
    <source>
        <dbReference type="Proteomes" id="UP000306509"/>
    </source>
</evidence>
<dbReference type="EMBL" id="QGQD01000032">
    <property type="protein sequence ID" value="TLD01681.1"/>
    <property type="molecule type" value="Genomic_DNA"/>
</dbReference>
<organism evidence="2 3">
    <name type="scientific">Robinsoniella peoriensis</name>
    <dbReference type="NCBI Taxonomy" id="180332"/>
    <lineage>
        <taxon>Bacteria</taxon>
        <taxon>Bacillati</taxon>
        <taxon>Bacillota</taxon>
        <taxon>Clostridia</taxon>
        <taxon>Lachnospirales</taxon>
        <taxon>Lachnospiraceae</taxon>
        <taxon>Robinsoniella</taxon>
    </lineage>
</organism>
<evidence type="ECO:0000313" key="2">
    <source>
        <dbReference type="EMBL" id="TLD01681.1"/>
    </source>
</evidence>
<dbReference type="STRING" id="180332.GCA_000797495_05155"/>
<keyword evidence="3" id="KW-1185">Reference proteome</keyword>
<accession>A0A4U8Q9Q1</accession>
<gene>
    <name evidence="2" type="ORF">DSM106044_01435</name>
</gene>
<dbReference type="Proteomes" id="UP000306509">
    <property type="component" value="Unassembled WGS sequence"/>
</dbReference>
<comment type="caution">
    <text evidence="2">The sequence shown here is derived from an EMBL/GenBank/DDBJ whole genome shotgun (WGS) entry which is preliminary data.</text>
</comment>
<protein>
    <submittedName>
        <fullName evidence="2">Uncharacterized protein</fullName>
    </submittedName>
</protein>
<feature type="region of interest" description="Disordered" evidence="1">
    <location>
        <begin position="1"/>
        <end position="22"/>
    </location>
</feature>
<sequence length="163" mass="19903">MRPDMGMPENQMRPGYMYYPNGSSDRMRGVINPVFRNEEMEKEEQETEHDLERLKGMYPDIAKKIQLFVEEACDDLEYAGSPMFDEQPDKVNMMRTVNSIYDKVREDVPVEEEEDKDDLFAMNKESRRRYPPGKNWLRDFVEVMLYHEMFQRRCRHRHCRRWY</sequence>
<reference evidence="2 3" key="1">
    <citation type="journal article" date="2019" name="Anaerobe">
        <title>Detection of Robinsoniella peoriensis in multiple bone samples of a trauma patient.</title>
        <authorList>
            <person name="Schrottner P."/>
            <person name="Hartwich K."/>
            <person name="Bunk B."/>
            <person name="Schober I."/>
            <person name="Helbig S."/>
            <person name="Rudolph W.W."/>
            <person name="Gunzer F."/>
        </authorList>
    </citation>
    <scope>NUCLEOTIDE SEQUENCE [LARGE SCALE GENOMIC DNA]</scope>
    <source>
        <strain evidence="2 3">DSM 106044</strain>
    </source>
</reference>
<evidence type="ECO:0000256" key="1">
    <source>
        <dbReference type="SAM" id="MobiDB-lite"/>
    </source>
</evidence>
<proteinExistence type="predicted"/>